<dbReference type="InterPro" id="IPR032675">
    <property type="entry name" value="LRR_dom_sf"/>
</dbReference>
<reference evidence="2" key="1">
    <citation type="submission" date="2021-06" db="EMBL/GenBank/DDBJ databases">
        <authorList>
            <person name="Kallberg Y."/>
            <person name="Tangrot J."/>
            <person name="Rosling A."/>
        </authorList>
    </citation>
    <scope>NUCLEOTIDE SEQUENCE</scope>
    <source>
        <strain evidence="2">AZ414A</strain>
    </source>
</reference>
<dbReference type="EMBL" id="CAJVPK010000821">
    <property type="protein sequence ID" value="CAG8551895.1"/>
    <property type="molecule type" value="Genomic_DNA"/>
</dbReference>
<accession>A0A9N9FR76</accession>
<dbReference type="CDD" id="cd09917">
    <property type="entry name" value="F-box_SF"/>
    <property type="match status" value="1"/>
</dbReference>
<sequence length="275" mass="32385">MLPQLPAEIIAEIFEYFQYDIKSIYSCVKVNRMWCKIAIPVLWRFPTQHKFLLSNNKFWSSISRIIISCLSDDSFKHIIRLYESNNLPFLQNELYRNFLSYGSRLKYLQLPYNIRLTKYPEAQYTLMNLQYLRCDANTSANYYNELAIYCCTLKKLIIDIWGKDNEGLANFIKSQHSLQHFEIHSQIIQIYPLIADALCTQVDTLKYLRIVGNPCFKSSVIGRFQKLKTLSLENFNHHVEVLENLKFPELENLDIIYDTVTSFEVYKEIIEGAAP</sequence>
<dbReference type="InterPro" id="IPR001810">
    <property type="entry name" value="F-box_dom"/>
</dbReference>
<dbReference type="SUPFAM" id="SSF81383">
    <property type="entry name" value="F-box domain"/>
    <property type="match status" value="1"/>
</dbReference>
<dbReference type="Proteomes" id="UP000789706">
    <property type="component" value="Unassembled WGS sequence"/>
</dbReference>
<name>A0A9N9FR76_9GLOM</name>
<feature type="domain" description="F-box" evidence="1">
    <location>
        <begin position="3"/>
        <end position="47"/>
    </location>
</feature>
<evidence type="ECO:0000259" key="1">
    <source>
        <dbReference type="Pfam" id="PF12937"/>
    </source>
</evidence>
<evidence type="ECO:0000313" key="3">
    <source>
        <dbReference type="Proteomes" id="UP000789706"/>
    </source>
</evidence>
<feature type="non-terminal residue" evidence="2">
    <location>
        <position position="275"/>
    </location>
</feature>
<dbReference type="SUPFAM" id="SSF52058">
    <property type="entry name" value="L domain-like"/>
    <property type="match status" value="1"/>
</dbReference>
<dbReference type="Gene3D" id="3.80.10.10">
    <property type="entry name" value="Ribonuclease Inhibitor"/>
    <property type="match status" value="1"/>
</dbReference>
<organism evidence="2 3">
    <name type="scientific">Diversispora eburnea</name>
    <dbReference type="NCBI Taxonomy" id="1213867"/>
    <lineage>
        <taxon>Eukaryota</taxon>
        <taxon>Fungi</taxon>
        <taxon>Fungi incertae sedis</taxon>
        <taxon>Mucoromycota</taxon>
        <taxon>Glomeromycotina</taxon>
        <taxon>Glomeromycetes</taxon>
        <taxon>Diversisporales</taxon>
        <taxon>Diversisporaceae</taxon>
        <taxon>Diversispora</taxon>
    </lineage>
</organism>
<dbReference type="InterPro" id="IPR036047">
    <property type="entry name" value="F-box-like_dom_sf"/>
</dbReference>
<evidence type="ECO:0000313" key="2">
    <source>
        <dbReference type="EMBL" id="CAG8551895.1"/>
    </source>
</evidence>
<gene>
    <name evidence="2" type="ORF">DEBURN_LOCUS7142</name>
</gene>
<dbReference type="Pfam" id="PF12937">
    <property type="entry name" value="F-box-like"/>
    <property type="match status" value="1"/>
</dbReference>
<proteinExistence type="predicted"/>
<dbReference type="AlphaFoldDB" id="A0A9N9FR76"/>
<dbReference type="OrthoDB" id="2351154at2759"/>
<keyword evidence="3" id="KW-1185">Reference proteome</keyword>
<comment type="caution">
    <text evidence="2">The sequence shown here is derived from an EMBL/GenBank/DDBJ whole genome shotgun (WGS) entry which is preliminary data.</text>
</comment>
<protein>
    <submittedName>
        <fullName evidence="2">6469_t:CDS:1</fullName>
    </submittedName>
</protein>